<accession>A0A645CFT0</accession>
<name>A0A645CFT0_9ZZZZ</name>
<dbReference type="EMBL" id="VSSQ01026867">
    <property type="protein sequence ID" value="MPM75794.1"/>
    <property type="molecule type" value="Genomic_DNA"/>
</dbReference>
<protein>
    <submittedName>
        <fullName evidence="1">Uncharacterized protein</fullName>
    </submittedName>
</protein>
<gene>
    <name evidence="1" type="ORF">SDC9_122788</name>
</gene>
<comment type="caution">
    <text evidence="1">The sequence shown here is derived from an EMBL/GenBank/DDBJ whole genome shotgun (WGS) entry which is preliminary data.</text>
</comment>
<reference evidence="1" key="1">
    <citation type="submission" date="2019-08" db="EMBL/GenBank/DDBJ databases">
        <authorList>
            <person name="Kucharzyk K."/>
            <person name="Murdoch R.W."/>
            <person name="Higgins S."/>
            <person name="Loffler F."/>
        </authorList>
    </citation>
    <scope>NUCLEOTIDE SEQUENCE</scope>
</reference>
<organism evidence="1">
    <name type="scientific">bioreactor metagenome</name>
    <dbReference type="NCBI Taxonomy" id="1076179"/>
    <lineage>
        <taxon>unclassified sequences</taxon>
        <taxon>metagenomes</taxon>
        <taxon>ecological metagenomes</taxon>
    </lineage>
</organism>
<evidence type="ECO:0000313" key="1">
    <source>
        <dbReference type="EMBL" id="MPM75794.1"/>
    </source>
</evidence>
<sequence length="164" mass="17742">MDKGKYIYILLTLVCISAAAQNRNNLNVTNRTSSVLNISAIHSAGKAMEMVLDNTQWINYSVNINQSEPMESISASIASGSIPPGVEVYLEASHDHGSGWGKKGKPTGRIKLGSVPNVLIDEIGTCNTGNGKYHGHKLTLSVVITDYALLQSGEFNLYIQYTLN</sequence>
<dbReference type="AlphaFoldDB" id="A0A645CFT0"/>
<proteinExistence type="predicted"/>